<feature type="domain" description="HTH cro/C1-type" evidence="1">
    <location>
        <begin position="93"/>
        <end position="151"/>
    </location>
</feature>
<dbReference type="InterPro" id="IPR010982">
    <property type="entry name" value="Lambda_DNA-bd_dom_sf"/>
</dbReference>
<dbReference type="HOGENOM" id="CLU_130237_0_0_2"/>
<organism evidence="2 3">
    <name type="scientific">Vulcanisaeta moutnovskia (strain 768-28)</name>
    <dbReference type="NCBI Taxonomy" id="985053"/>
    <lineage>
        <taxon>Archaea</taxon>
        <taxon>Thermoproteota</taxon>
        <taxon>Thermoprotei</taxon>
        <taxon>Thermoproteales</taxon>
        <taxon>Thermoproteaceae</taxon>
        <taxon>Vulcanisaeta</taxon>
    </lineage>
</organism>
<dbReference type="KEGG" id="vmo:VMUT_0913"/>
<dbReference type="Proteomes" id="UP000007485">
    <property type="component" value="Chromosome"/>
</dbReference>
<dbReference type="SUPFAM" id="SSF47413">
    <property type="entry name" value="lambda repressor-like DNA-binding domains"/>
    <property type="match status" value="1"/>
</dbReference>
<dbReference type="CDD" id="cd00093">
    <property type="entry name" value="HTH_XRE"/>
    <property type="match status" value="1"/>
</dbReference>
<dbReference type="STRING" id="985053.VMUT_0913"/>
<evidence type="ECO:0000313" key="3">
    <source>
        <dbReference type="Proteomes" id="UP000007485"/>
    </source>
</evidence>
<dbReference type="GO" id="GO:0003677">
    <property type="term" value="F:DNA binding"/>
    <property type="evidence" value="ECO:0007669"/>
    <property type="project" value="InterPro"/>
</dbReference>
<name>F0QX05_VULM7</name>
<dbReference type="SMART" id="SM00530">
    <property type="entry name" value="HTH_XRE"/>
    <property type="match status" value="1"/>
</dbReference>
<proteinExistence type="predicted"/>
<sequence>MVLTCDVCGAPIEGEPVIVEIDGAVLTLCQRCARKYVGVKGVKVIKGLSQVQVTQQPMTIVRHESRRGVTYRINKPRINADKYEVIDNYAELIREARESLGMSRDVLAKVIGVKESILKRIEDGQLIPDIELARKLEKVLGISLLKEAEDVGMETQKPVSKSLTLGDVVTLREKNKERQ</sequence>
<dbReference type="OrthoDB" id="11138at2157"/>
<dbReference type="GeneID" id="10288565"/>
<dbReference type="Gene3D" id="1.10.260.40">
    <property type="entry name" value="lambda repressor-like DNA-binding domains"/>
    <property type="match status" value="1"/>
</dbReference>
<dbReference type="Pfam" id="PF01381">
    <property type="entry name" value="HTH_3"/>
    <property type="match status" value="1"/>
</dbReference>
<dbReference type="InterPro" id="IPR004451">
    <property type="entry name" value="MJ0586"/>
</dbReference>
<dbReference type="RefSeq" id="WP_013604285.1">
    <property type="nucleotide sequence ID" value="NC_015151.1"/>
</dbReference>
<evidence type="ECO:0000259" key="1">
    <source>
        <dbReference type="PROSITE" id="PS50943"/>
    </source>
</evidence>
<dbReference type="NCBIfam" id="TIGR00270">
    <property type="entry name" value="multiprotein bridging factor aMBF1"/>
    <property type="match status" value="1"/>
</dbReference>
<gene>
    <name evidence="2" type="ordered locus">VMUT_0913</name>
</gene>
<evidence type="ECO:0000313" key="2">
    <source>
        <dbReference type="EMBL" id="ADY01123.1"/>
    </source>
</evidence>
<reference evidence="2 3" key="1">
    <citation type="journal article" date="2011" name="J. Bacteriol.">
        <title>Complete genome sequence of 'Vulcanisaeta moutnovskia' strain 768-28, a novel member of the hyperthermophilic crenarchaeal genus vulcanisaeta.</title>
        <authorList>
            <person name="Gumerov V.M."/>
            <person name="Mardanov A.V."/>
            <person name="Beletsky A.V."/>
            <person name="Prokofeva M.I."/>
            <person name="Bonch-Osmolovskaya E.A."/>
            <person name="Ravin N.V."/>
            <person name="Skryabin K.G."/>
        </authorList>
    </citation>
    <scope>NUCLEOTIDE SEQUENCE [LARGE SCALE GENOMIC DNA]</scope>
    <source>
        <strain evidence="2 3">768-28</strain>
    </source>
</reference>
<accession>F0QX05</accession>
<protein>
    <submittedName>
        <fullName evidence="2">XRE family transcriptional regulator</fullName>
    </submittedName>
</protein>
<keyword evidence="3" id="KW-1185">Reference proteome</keyword>
<dbReference type="eggNOG" id="arCOG01863">
    <property type="taxonomic scope" value="Archaea"/>
</dbReference>
<dbReference type="PROSITE" id="PS50943">
    <property type="entry name" value="HTH_CROC1"/>
    <property type="match status" value="1"/>
</dbReference>
<dbReference type="EMBL" id="CP002529">
    <property type="protein sequence ID" value="ADY01123.1"/>
    <property type="molecule type" value="Genomic_DNA"/>
</dbReference>
<dbReference type="AlphaFoldDB" id="F0QX05"/>
<dbReference type="InterPro" id="IPR001387">
    <property type="entry name" value="Cro/C1-type_HTH"/>
</dbReference>